<sequence length="147" mass="16196">MTKTIAATLLILISATANAFQCPKDHEPELEYAEAESVYVARINSVEFYQDINDGKDAKLLLAKFSIQETLKGESKEHGEVTDLVGIGTGFVNFIPGLTYILAIRKKPADYEKDHIDLCNILGMAFDVNDKELQETIKKLKSSGSGL</sequence>
<organism evidence="2 3">
    <name type="scientific">Pseudomonas fluvialis</name>
    <dbReference type="NCBI Taxonomy" id="1793966"/>
    <lineage>
        <taxon>Bacteria</taxon>
        <taxon>Pseudomonadati</taxon>
        <taxon>Pseudomonadota</taxon>
        <taxon>Gammaproteobacteria</taxon>
        <taxon>Pseudomonadales</taxon>
        <taxon>Pseudomonadaceae</taxon>
        <taxon>Pseudomonas</taxon>
    </lineage>
</organism>
<name>A0A7X0BUQ9_9PSED</name>
<feature type="chain" id="PRO_5030560537" evidence="1">
    <location>
        <begin position="20"/>
        <end position="147"/>
    </location>
</feature>
<dbReference type="Proteomes" id="UP000557193">
    <property type="component" value="Unassembled WGS sequence"/>
</dbReference>
<protein>
    <submittedName>
        <fullName evidence="2">Uncharacterized protein</fullName>
    </submittedName>
</protein>
<evidence type="ECO:0000313" key="2">
    <source>
        <dbReference type="EMBL" id="MBB6342908.1"/>
    </source>
</evidence>
<evidence type="ECO:0000256" key="1">
    <source>
        <dbReference type="SAM" id="SignalP"/>
    </source>
</evidence>
<accession>A0A7X0BUQ9</accession>
<dbReference type="EMBL" id="JACHLL010000006">
    <property type="protein sequence ID" value="MBB6342908.1"/>
    <property type="molecule type" value="Genomic_DNA"/>
</dbReference>
<evidence type="ECO:0000313" key="3">
    <source>
        <dbReference type="Proteomes" id="UP000557193"/>
    </source>
</evidence>
<feature type="signal peptide" evidence="1">
    <location>
        <begin position="1"/>
        <end position="19"/>
    </location>
</feature>
<gene>
    <name evidence="2" type="ORF">HNP49_003096</name>
</gene>
<dbReference type="AlphaFoldDB" id="A0A7X0BUQ9"/>
<dbReference type="RefSeq" id="WP_184684754.1">
    <property type="nucleotide sequence ID" value="NZ_JACHLL010000006.1"/>
</dbReference>
<keyword evidence="3" id="KW-1185">Reference proteome</keyword>
<reference evidence="2 3" key="1">
    <citation type="submission" date="2020-08" db="EMBL/GenBank/DDBJ databases">
        <title>Functional genomics of gut bacteria from endangered species of beetles.</title>
        <authorList>
            <person name="Carlos-Shanley C."/>
        </authorList>
    </citation>
    <scope>NUCLEOTIDE SEQUENCE [LARGE SCALE GENOMIC DNA]</scope>
    <source>
        <strain evidence="2 3">S00202</strain>
    </source>
</reference>
<proteinExistence type="predicted"/>
<comment type="caution">
    <text evidence="2">The sequence shown here is derived from an EMBL/GenBank/DDBJ whole genome shotgun (WGS) entry which is preliminary data.</text>
</comment>
<keyword evidence="1" id="KW-0732">Signal</keyword>